<dbReference type="GO" id="GO:0005667">
    <property type="term" value="C:transcription regulator complex"/>
    <property type="evidence" value="ECO:0007669"/>
    <property type="project" value="InterPro"/>
</dbReference>
<dbReference type="GO" id="GO:0000981">
    <property type="term" value="F:DNA-binding transcription factor activity, RNA polymerase II-specific"/>
    <property type="evidence" value="ECO:0007669"/>
    <property type="project" value="TreeGrafter"/>
</dbReference>
<organism evidence="11 12">
    <name type="scientific">Paraglomus brasilianum</name>
    <dbReference type="NCBI Taxonomy" id="144538"/>
    <lineage>
        <taxon>Eukaryota</taxon>
        <taxon>Fungi</taxon>
        <taxon>Fungi incertae sedis</taxon>
        <taxon>Mucoromycota</taxon>
        <taxon>Glomeromycotina</taxon>
        <taxon>Glomeromycetes</taxon>
        <taxon>Paraglomerales</taxon>
        <taxon>Paraglomeraceae</taxon>
        <taxon>Paraglomus</taxon>
    </lineage>
</organism>
<dbReference type="Pfam" id="PF02319">
    <property type="entry name" value="WHD_E2F_TDP"/>
    <property type="match status" value="1"/>
</dbReference>
<evidence type="ECO:0000256" key="3">
    <source>
        <dbReference type="ARBA" id="ARBA00023015"/>
    </source>
</evidence>
<reference evidence="11" key="1">
    <citation type="submission" date="2021-06" db="EMBL/GenBank/DDBJ databases">
        <authorList>
            <person name="Kallberg Y."/>
            <person name="Tangrot J."/>
            <person name="Rosling A."/>
        </authorList>
    </citation>
    <scope>NUCLEOTIDE SEQUENCE</scope>
    <source>
        <strain evidence="11">BR232B</strain>
    </source>
</reference>
<evidence type="ECO:0000313" key="12">
    <source>
        <dbReference type="Proteomes" id="UP000789739"/>
    </source>
</evidence>
<dbReference type="SUPFAM" id="SSF144074">
    <property type="entry name" value="E2F-DP heterodimerization region"/>
    <property type="match status" value="1"/>
</dbReference>
<keyword evidence="5 7" id="KW-0804">Transcription</keyword>
<dbReference type="SMART" id="SM01372">
    <property type="entry name" value="E2F_TDP"/>
    <property type="match status" value="1"/>
</dbReference>
<evidence type="ECO:0000256" key="6">
    <source>
        <dbReference type="ARBA" id="ARBA00023242"/>
    </source>
</evidence>
<dbReference type="InterPro" id="IPR036390">
    <property type="entry name" value="WH_DNA-bd_sf"/>
</dbReference>
<dbReference type="PANTHER" id="PTHR12548:SF9">
    <property type="entry name" value="TRANSCRIPTION FACTOR DP"/>
    <property type="match status" value="1"/>
</dbReference>
<dbReference type="InterPro" id="IPR038168">
    <property type="entry name" value="TF_DP_C_sf"/>
</dbReference>
<dbReference type="AlphaFoldDB" id="A0A9N9BP68"/>
<dbReference type="Gene3D" id="1.10.10.10">
    <property type="entry name" value="Winged helix-like DNA-binding domain superfamily/Winged helix DNA-binding domain"/>
    <property type="match status" value="1"/>
</dbReference>
<dbReference type="SUPFAM" id="SSF46785">
    <property type="entry name" value="Winged helix' DNA-binding domain"/>
    <property type="match status" value="1"/>
</dbReference>
<sequence length="274" mass="31594">MMLLVVVTNAGRGGDNSSDTGSILSDPLPQQQILRQNKGLRHFSKQVCDKVELKGVTTYNEVADELADDFATQMLEHGGAKVDQKNIRRRVYDALNVLMAMGIIQKDKKEIRWLGLSGEGDDGSSPSSSVTMREELERQRSELRELERENKRLTREVRSKKHVVRDRFRRRLQLRNLIKRNSERLSWRASDNFKYEKPYLTLPFMLVRCSRGTSVDIQKSSDGESILSFSPHEPEIIKDSDILSRLGMDKFSAGDLHQWNDTEFIRWLVDFHQG</sequence>
<dbReference type="SMART" id="SM01138">
    <property type="entry name" value="DP"/>
    <property type="match status" value="1"/>
</dbReference>
<evidence type="ECO:0000256" key="2">
    <source>
        <dbReference type="ARBA" id="ARBA00010940"/>
    </source>
</evidence>
<dbReference type="Proteomes" id="UP000789739">
    <property type="component" value="Unassembled WGS sequence"/>
</dbReference>
<evidence type="ECO:0000256" key="5">
    <source>
        <dbReference type="ARBA" id="ARBA00023163"/>
    </source>
</evidence>
<evidence type="ECO:0000256" key="1">
    <source>
        <dbReference type="ARBA" id="ARBA00004123"/>
    </source>
</evidence>
<comment type="caution">
    <text evidence="11">The sequence shown here is derived from an EMBL/GenBank/DDBJ whole genome shotgun (WGS) entry which is preliminary data.</text>
</comment>
<dbReference type="FunFam" id="1.10.10.10:FF:000047">
    <property type="entry name" value="Transcription factor"/>
    <property type="match status" value="1"/>
</dbReference>
<dbReference type="InterPro" id="IPR015648">
    <property type="entry name" value="Transcrpt_fac_DP"/>
</dbReference>
<dbReference type="GO" id="GO:0051726">
    <property type="term" value="P:regulation of cell cycle"/>
    <property type="evidence" value="ECO:0007669"/>
    <property type="project" value="InterPro"/>
</dbReference>
<evidence type="ECO:0000256" key="4">
    <source>
        <dbReference type="ARBA" id="ARBA00023125"/>
    </source>
</evidence>
<keyword evidence="3 7" id="KW-0805">Transcription regulation</keyword>
<name>A0A9N9BP68_9GLOM</name>
<evidence type="ECO:0000259" key="9">
    <source>
        <dbReference type="SMART" id="SM01138"/>
    </source>
</evidence>
<evidence type="ECO:0000259" key="10">
    <source>
        <dbReference type="SMART" id="SM01372"/>
    </source>
</evidence>
<keyword evidence="4 7" id="KW-0238">DNA-binding</keyword>
<feature type="domain" description="E2F/DP family winged-helix DNA-binding" evidence="10">
    <location>
        <begin position="35"/>
        <end position="115"/>
    </location>
</feature>
<dbReference type="InterPro" id="IPR037241">
    <property type="entry name" value="E2F-DP_heterodim"/>
</dbReference>
<dbReference type="InterPro" id="IPR014889">
    <property type="entry name" value="Transc_factor_DP_C"/>
</dbReference>
<dbReference type="GO" id="GO:0005634">
    <property type="term" value="C:nucleus"/>
    <property type="evidence" value="ECO:0007669"/>
    <property type="project" value="UniProtKB-SubCell"/>
</dbReference>
<evidence type="ECO:0000313" key="11">
    <source>
        <dbReference type="EMBL" id="CAG8573226.1"/>
    </source>
</evidence>
<feature type="domain" description="Transcription factor DP C-terminal" evidence="9">
    <location>
        <begin position="141"/>
        <end position="254"/>
    </location>
</feature>
<comment type="similarity">
    <text evidence="2 7">Belongs to the E2F/DP family.</text>
</comment>
<accession>A0A9N9BP68</accession>
<feature type="compositionally biased region" description="Basic and acidic residues" evidence="8">
    <location>
        <begin position="132"/>
        <end position="141"/>
    </location>
</feature>
<comment type="subcellular location">
    <subcellularLocation>
        <location evidence="1 7">Nucleus</location>
    </subcellularLocation>
</comment>
<dbReference type="Pfam" id="PF08781">
    <property type="entry name" value="DP"/>
    <property type="match status" value="1"/>
</dbReference>
<evidence type="ECO:0000256" key="8">
    <source>
        <dbReference type="SAM" id="MobiDB-lite"/>
    </source>
</evidence>
<dbReference type="InterPro" id="IPR003316">
    <property type="entry name" value="E2F_WHTH_DNA-bd_dom"/>
</dbReference>
<gene>
    <name evidence="11" type="ORF">PBRASI_LOCUS6215</name>
</gene>
<keyword evidence="12" id="KW-1185">Reference proteome</keyword>
<feature type="region of interest" description="Disordered" evidence="8">
    <location>
        <begin position="116"/>
        <end position="141"/>
    </location>
</feature>
<dbReference type="Gene3D" id="1.20.140.80">
    <property type="entry name" value="Transcription factor DP"/>
    <property type="match status" value="1"/>
</dbReference>
<dbReference type="EMBL" id="CAJVPI010000800">
    <property type="protein sequence ID" value="CAG8573226.1"/>
    <property type="molecule type" value="Genomic_DNA"/>
</dbReference>
<dbReference type="GO" id="GO:0000977">
    <property type="term" value="F:RNA polymerase II transcription regulatory region sequence-specific DNA binding"/>
    <property type="evidence" value="ECO:0007669"/>
    <property type="project" value="TreeGrafter"/>
</dbReference>
<evidence type="ECO:0000256" key="7">
    <source>
        <dbReference type="RuleBase" id="RU003796"/>
    </source>
</evidence>
<dbReference type="PANTHER" id="PTHR12548">
    <property type="entry name" value="TRANSCRIPTION FACTOR DP"/>
    <property type="match status" value="1"/>
</dbReference>
<keyword evidence="6 7" id="KW-0539">Nucleus</keyword>
<protein>
    <submittedName>
        <fullName evidence="11">1445_t:CDS:1</fullName>
    </submittedName>
</protein>
<proteinExistence type="inferred from homology"/>
<dbReference type="InterPro" id="IPR036388">
    <property type="entry name" value="WH-like_DNA-bd_sf"/>
</dbReference>
<dbReference type="OrthoDB" id="552115at2759"/>